<evidence type="ECO:0000313" key="3">
    <source>
        <dbReference type="Proteomes" id="UP000245119"/>
    </source>
</evidence>
<protein>
    <submittedName>
        <fullName evidence="2">Uncharacterized protein</fullName>
    </submittedName>
</protein>
<evidence type="ECO:0000256" key="1">
    <source>
        <dbReference type="SAM" id="MobiDB-lite"/>
    </source>
</evidence>
<sequence length="170" mass="18923">MHAPPLNQLLVKTEFFTWRRRVLTVLSSTTLPCTADNEDEGEREREKERADVSASTKAKPRNGRVTSCKLVQASEIPVVQRVESTQRVEALSRGEGSACNSLSVFVQSAQLPTSSQVKARQNFPSYESHGVVFVPSFSGMTGDSLLHTTLDCYNLHVTKQEPLCPYPHFQ</sequence>
<dbReference type="EMBL" id="PZQS01000001">
    <property type="protein sequence ID" value="PVD38152.1"/>
    <property type="molecule type" value="Genomic_DNA"/>
</dbReference>
<accession>A0A2T7PXJ9</accession>
<feature type="region of interest" description="Disordered" evidence="1">
    <location>
        <begin position="32"/>
        <end position="60"/>
    </location>
</feature>
<proteinExistence type="predicted"/>
<reference evidence="2 3" key="1">
    <citation type="submission" date="2018-04" db="EMBL/GenBank/DDBJ databases">
        <title>The genome of golden apple snail Pomacea canaliculata provides insight into stress tolerance and invasive adaptation.</title>
        <authorList>
            <person name="Liu C."/>
            <person name="Liu B."/>
            <person name="Ren Y."/>
            <person name="Zhang Y."/>
            <person name="Wang H."/>
            <person name="Li S."/>
            <person name="Jiang F."/>
            <person name="Yin L."/>
            <person name="Zhang G."/>
            <person name="Qian W."/>
            <person name="Fan W."/>
        </authorList>
    </citation>
    <scope>NUCLEOTIDE SEQUENCE [LARGE SCALE GENOMIC DNA]</scope>
    <source>
        <strain evidence="2">SZHN2017</strain>
        <tissue evidence="2">Muscle</tissue>
    </source>
</reference>
<comment type="caution">
    <text evidence="2">The sequence shown here is derived from an EMBL/GenBank/DDBJ whole genome shotgun (WGS) entry which is preliminary data.</text>
</comment>
<name>A0A2T7PXJ9_POMCA</name>
<dbReference type="Proteomes" id="UP000245119">
    <property type="component" value="Linkage Group LG1"/>
</dbReference>
<organism evidence="2 3">
    <name type="scientific">Pomacea canaliculata</name>
    <name type="common">Golden apple snail</name>
    <dbReference type="NCBI Taxonomy" id="400727"/>
    <lineage>
        <taxon>Eukaryota</taxon>
        <taxon>Metazoa</taxon>
        <taxon>Spiralia</taxon>
        <taxon>Lophotrochozoa</taxon>
        <taxon>Mollusca</taxon>
        <taxon>Gastropoda</taxon>
        <taxon>Caenogastropoda</taxon>
        <taxon>Architaenioglossa</taxon>
        <taxon>Ampullarioidea</taxon>
        <taxon>Ampullariidae</taxon>
        <taxon>Pomacea</taxon>
    </lineage>
</organism>
<keyword evidence="3" id="KW-1185">Reference proteome</keyword>
<feature type="compositionally biased region" description="Basic and acidic residues" evidence="1">
    <location>
        <begin position="42"/>
        <end position="51"/>
    </location>
</feature>
<dbReference type="AlphaFoldDB" id="A0A2T7PXJ9"/>
<gene>
    <name evidence="2" type="ORF">C0Q70_00763</name>
</gene>
<evidence type="ECO:0000313" key="2">
    <source>
        <dbReference type="EMBL" id="PVD38152.1"/>
    </source>
</evidence>